<reference evidence="4" key="1">
    <citation type="submission" date="2021-02" db="EMBL/GenBank/DDBJ databases">
        <authorList>
            <person name="Nieuwenhuis M."/>
            <person name="Van De Peppel L.J.J."/>
        </authorList>
    </citation>
    <scope>NUCLEOTIDE SEQUENCE</scope>
    <source>
        <strain evidence="4">D49</strain>
    </source>
</reference>
<dbReference type="PANTHER" id="PTHR20959:SF1">
    <property type="entry name" value="TRANSPORT AND GOLGI ORGANIZATION PROTEIN 6 HOMOLOG"/>
    <property type="match status" value="1"/>
</dbReference>
<evidence type="ECO:0000313" key="4">
    <source>
        <dbReference type="EMBL" id="KAG5637776.1"/>
    </source>
</evidence>
<dbReference type="Pfam" id="PF10363">
    <property type="entry name" value="RTP1_C1"/>
    <property type="match status" value="1"/>
</dbReference>
<feature type="region of interest" description="Disordered" evidence="2">
    <location>
        <begin position="522"/>
        <end position="551"/>
    </location>
</feature>
<dbReference type="InterPro" id="IPR011989">
    <property type="entry name" value="ARM-like"/>
</dbReference>
<accession>A0A9P7FV83</accession>
<organism evidence="4 5">
    <name type="scientific">Sphagnurus paluster</name>
    <dbReference type="NCBI Taxonomy" id="117069"/>
    <lineage>
        <taxon>Eukaryota</taxon>
        <taxon>Fungi</taxon>
        <taxon>Dikarya</taxon>
        <taxon>Basidiomycota</taxon>
        <taxon>Agaricomycotina</taxon>
        <taxon>Agaricomycetes</taxon>
        <taxon>Agaricomycetidae</taxon>
        <taxon>Agaricales</taxon>
        <taxon>Tricholomatineae</taxon>
        <taxon>Lyophyllaceae</taxon>
        <taxon>Sphagnurus</taxon>
    </lineage>
</organism>
<dbReference type="AlphaFoldDB" id="A0A9P7FV83"/>
<keyword evidence="5" id="KW-1185">Reference proteome</keyword>
<reference evidence="4" key="2">
    <citation type="submission" date="2021-10" db="EMBL/GenBank/DDBJ databases">
        <title>Phylogenomics reveals ancestral predisposition of the termite-cultivated fungus Termitomyces towards a domesticated lifestyle.</title>
        <authorList>
            <person name="Auxier B."/>
            <person name="Grum-Grzhimaylo A."/>
            <person name="Cardenas M.E."/>
            <person name="Lodge J.D."/>
            <person name="Laessoe T."/>
            <person name="Pedersen O."/>
            <person name="Smith M.E."/>
            <person name="Kuyper T.W."/>
            <person name="Franco-Molano E.A."/>
            <person name="Baroni T.J."/>
            <person name="Aanen D.K."/>
        </authorList>
    </citation>
    <scope>NUCLEOTIDE SEQUENCE</scope>
    <source>
        <strain evidence="4">D49</strain>
    </source>
</reference>
<evidence type="ECO:0000259" key="3">
    <source>
        <dbReference type="Pfam" id="PF10363"/>
    </source>
</evidence>
<dbReference type="InterPro" id="IPR039600">
    <property type="entry name" value="TANGO6/Rtp1"/>
</dbReference>
<evidence type="ECO:0000256" key="2">
    <source>
        <dbReference type="SAM" id="MobiDB-lite"/>
    </source>
</evidence>
<dbReference type="Proteomes" id="UP000717328">
    <property type="component" value="Unassembled WGS sequence"/>
</dbReference>
<dbReference type="GO" id="GO:0009306">
    <property type="term" value="P:protein secretion"/>
    <property type="evidence" value="ECO:0007669"/>
    <property type="project" value="TreeGrafter"/>
</dbReference>
<feature type="domain" description="RNA polymerase II assembly factor Rtp1 C-terminal" evidence="3">
    <location>
        <begin position="636"/>
        <end position="762"/>
    </location>
</feature>
<dbReference type="EMBL" id="JABCKI010005804">
    <property type="protein sequence ID" value="KAG5637776.1"/>
    <property type="molecule type" value="Genomic_DNA"/>
</dbReference>
<feature type="region of interest" description="Disordered" evidence="2">
    <location>
        <begin position="830"/>
        <end position="855"/>
    </location>
</feature>
<dbReference type="OrthoDB" id="39591at2759"/>
<comment type="caution">
    <text evidence="4">The sequence shown here is derived from an EMBL/GenBank/DDBJ whole genome shotgun (WGS) entry which is preliminary data.</text>
</comment>
<sequence>MQSELSVAISDGACLIDTNDSVSDLKSVLIGRLCRYYTRRGSGSVTDTMSLEDVQIATAREAISVIERVQKIIGVEESPGQDQPPLIGTRDLAQLHILLSIVFKWGLDPLYAKVVLTWPEGVSLQGKARIIDLAASSEDYATLSSFTSSILHLVFPDGVRGRIPQSHITTAILERHTLDILKSSIMLGWIPKSLSTVQTITALGGVLSSNPPQFVRKQCVLSLGQQLLRPQGIRGLFIAVFGEEDAAAVDYSPIEKLEHVARVLMSAPSFIAPEGGSSHSSDGPSPSEALSTLITLVSNADPSPTLISTLLSPIASTLYSLLYHMDHVKTTDPSLRESLRGLLITWAKIVTTSDGVTVLWSIIESEDTGWKIDLEGQITKTNASEKPAKLSLMTPQDLEIHENEDFDLDTNILGLYPDPSHFVQFLKTIDRTDISSDLFVQLLEAYRDHKTKEEKDPTRVLLYLQTIMQMQARLTDGKSSRNILCKPAHLLFFVKHILEPQKSSSEYPGRNKQRRMKQFERFQLDSDIEDETPKQSDSDDDTPGAQIISPDEEMVETSVHLLLSILEANKDLSARTAPVLNDIFSLLEPIAREGSETMRPLAQEARMVMTSRLAYTSSRCDSGSYDQDKENVHEIYQKALKLLQDPILPVRAHGLLLLRELISPVSMNPKTPKLDNPAFLPAILSIFLQSVHDDDSYIFLNAVQGLAAMVDRFGKEVLKGLVKEYSDGLAGLGATNLTQHELGARTRVGEALAVVIRRFGEALGNYVDILVPPIFNILRIHHIPTALRTSSISLLADCQTTYPLAMLPYAEDLAEAMLDILQIEIMPAEADTSSPEDGAKQGPNLDSEPTMSSSKIPPLRRAAIHFLSLLIRDTTKQIYNTSLGQSILSDTFIKRAKTTLGYVAYTDEDNIVRVMAREAGEGLVELNNAIMGVF</sequence>
<dbReference type="Gene3D" id="1.25.10.10">
    <property type="entry name" value="Leucine-rich Repeat Variant"/>
    <property type="match status" value="1"/>
</dbReference>
<evidence type="ECO:0000256" key="1">
    <source>
        <dbReference type="ARBA" id="ARBA00005724"/>
    </source>
</evidence>
<dbReference type="SUPFAM" id="SSF48371">
    <property type="entry name" value="ARM repeat"/>
    <property type="match status" value="1"/>
</dbReference>
<protein>
    <recommendedName>
        <fullName evidence="3">RNA polymerase II assembly factor Rtp1 C-terminal domain-containing protein</fullName>
    </recommendedName>
</protein>
<gene>
    <name evidence="4" type="ORF">H0H81_003277</name>
</gene>
<comment type="similarity">
    <text evidence="1">Belongs to the Tango6 family.</text>
</comment>
<dbReference type="PANTHER" id="PTHR20959">
    <property type="entry name" value="TRANSPORT AND GOLGI ORGANIZATION PROTEIN 6 FAMILY MEMBER"/>
    <property type="match status" value="1"/>
</dbReference>
<name>A0A9P7FV83_9AGAR</name>
<evidence type="ECO:0000313" key="5">
    <source>
        <dbReference type="Proteomes" id="UP000717328"/>
    </source>
</evidence>
<dbReference type="InterPro" id="IPR019451">
    <property type="entry name" value="Rtp1_C1"/>
</dbReference>
<dbReference type="InterPro" id="IPR016024">
    <property type="entry name" value="ARM-type_fold"/>
</dbReference>
<proteinExistence type="inferred from homology"/>